<dbReference type="PANTHER" id="PTHR45913:SF19">
    <property type="entry name" value="LOW QUALITY PROTEIN: ZINC FINGER BED DOMAIN-CONTAINING PROTEIN 5-LIKE"/>
    <property type="match status" value="1"/>
</dbReference>
<accession>A0A4C1YCY4</accession>
<evidence type="ECO:0000256" key="1">
    <source>
        <dbReference type="SAM" id="MobiDB-lite"/>
    </source>
</evidence>
<dbReference type="AlphaFoldDB" id="A0A4C1YCY4"/>
<feature type="region of interest" description="Disordered" evidence="1">
    <location>
        <begin position="1"/>
        <end position="23"/>
    </location>
</feature>
<dbReference type="PANTHER" id="PTHR45913">
    <property type="entry name" value="EPM2A-INTERACTING PROTEIN 1"/>
    <property type="match status" value="1"/>
</dbReference>
<evidence type="ECO:0000313" key="3">
    <source>
        <dbReference type="Proteomes" id="UP000299102"/>
    </source>
</evidence>
<dbReference type="EMBL" id="BGZK01001157">
    <property type="protein sequence ID" value="GBP72834.1"/>
    <property type="molecule type" value="Genomic_DNA"/>
</dbReference>
<protein>
    <submittedName>
        <fullName evidence="2">Zinc finger BED domain-containing protein 5</fullName>
    </submittedName>
</protein>
<proteinExistence type="predicted"/>
<reference evidence="2 3" key="1">
    <citation type="journal article" date="2019" name="Commun. Biol.">
        <title>The bagworm genome reveals a unique fibroin gene that provides high tensile strength.</title>
        <authorList>
            <person name="Kono N."/>
            <person name="Nakamura H."/>
            <person name="Ohtoshi R."/>
            <person name="Tomita M."/>
            <person name="Numata K."/>
            <person name="Arakawa K."/>
        </authorList>
    </citation>
    <scope>NUCLEOTIDE SEQUENCE [LARGE SCALE GENOMIC DNA]</scope>
</reference>
<evidence type="ECO:0000313" key="2">
    <source>
        <dbReference type="EMBL" id="GBP72834.1"/>
    </source>
</evidence>
<dbReference type="STRING" id="151549.A0A4C1YCY4"/>
<sequence>MRKQQVSESTKNEDDATASGATGAEPASRVIFVNQPQPLKFLSNRISTAKYSTSSRLCELDHTVQLSVCGVPSPCYDAVPRTMICTYASPVIKNIVNYVKSRPLQLRLFKKVREEMGGQYESRLLHTEIRWLSRGKVLTSEHDEQCLIKLAYLAEIFAKVNEISRTKTRNQTDIGIAGPGADLTVVPELMSMTDRDWDLQLYYVS</sequence>
<dbReference type="Proteomes" id="UP000299102">
    <property type="component" value="Unassembled WGS sequence"/>
</dbReference>
<gene>
    <name evidence="2" type="primary">ZBED5</name>
    <name evidence="2" type="ORF">EVAR_40335_1</name>
</gene>
<name>A0A4C1YCY4_EUMVA</name>
<organism evidence="2 3">
    <name type="scientific">Eumeta variegata</name>
    <name type="common">Bagworm moth</name>
    <name type="synonym">Eumeta japonica</name>
    <dbReference type="NCBI Taxonomy" id="151549"/>
    <lineage>
        <taxon>Eukaryota</taxon>
        <taxon>Metazoa</taxon>
        <taxon>Ecdysozoa</taxon>
        <taxon>Arthropoda</taxon>
        <taxon>Hexapoda</taxon>
        <taxon>Insecta</taxon>
        <taxon>Pterygota</taxon>
        <taxon>Neoptera</taxon>
        <taxon>Endopterygota</taxon>
        <taxon>Lepidoptera</taxon>
        <taxon>Glossata</taxon>
        <taxon>Ditrysia</taxon>
        <taxon>Tineoidea</taxon>
        <taxon>Psychidae</taxon>
        <taxon>Oiketicinae</taxon>
        <taxon>Eumeta</taxon>
    </lineage>
</organism>
<dbReference type="OrthoDB" id="6991581at2759"/>
<keyword evidence="3" id="KW-1185">Reference proteome</keyword>
<comment type="caution">
    <text evidence="2">The sequence shown here is derived from an EMBL/GenBank/DDBJ whole genome shotgun (WGS) entry which is preliminary data.</text>
</comment>